<dbReference type="PROSITE" id="PS51257">
    <property type="entry name" value="PROKAR_LIPOPROTEIN"/>
    <property type="match status" value="1"/>
</dbReference>
<feature type="signal peptide" evidence="2">
    <location>
        <begin position="1"/>
        <end position="21"/>
    </location>
</feature>
<dbReference type="RefSeq" id="WP_020935797.1">
    <property type="nucleotide sequence ID" value="NC_021915.1"/>
</dbReference>
<feature type="region of interest" description="Disordered" evidence="1">
    <location>
        <begin position="31"/>
        <end position="109"/>
    </location>
</feature>
<dbReference type="eggNOG" id="ENOG50329FH">
    <property type="taxonomic scope" value="Bacteria"/>
</dbReference>
<evidence type="ECO:0000313" key="3">
    <source>
        <dbReference type="EMBL" id="AGS35865.1"/>
    </source>
</evidence>
<evidence type="ECO:0000256" key="2">
    <source>
        <dbReference type="SAM" id="SignalP"/>
    </source>
</evidence>
<dbReference type="STRING" id="1224163.B841_11965"/>
<dbReference type="AlphaFoldDB" id="S5T5F0"/>
<dbReference type="HOGENOM" id="CLU_124343_0_0_11"/>
<dbReference type="PATRIC" id="fig|1224163.3.peg.2417"/>
<proteinExistence type="predicted"/>
<dbReference type="EMBL" id="CP003924">
    <property type="protein sequence ID" value="AGS35865.1"/>
    <property type="molecule type" value="Genomic_DNA"/>
</dbReference>
<evidence type="ECO:0000256" key="1">
    <source>
        <dbReference type="SAM" id="MobiDB-lite"/>
    </source>
</evidence>
<dbReference type="Proteomes" id="UP000015388">
    <property type="component" value="Chromosome"/>
</dbReference>
<accession>S5T5F0</accession>
<feature type="chain" id="PRO_5039156659" evidence="2">
    <location>
        <begin position="22"/>
        <end position="183"/>
    </location>
</feature>
<evidence type="ECO:0000313" key="4">
    <source>
        <dbReference type="Proteomes" id="UP000015388"/>
    </source>
</evidence>
<sequence length="183" mass="18611">MTMKSHFSRIGLVAAAFGASAALLVGCGGSTVTSDDVESETTVAPLERSGTETTGAADPTESEDAEETTTQERPDGQGGAGVAAPPPPEDQGAREISEIPETEVPTSPEDEEYLATLTDADVDVAGVEPSLLGTATTVCASEGGTNVTASAVAGQLIEQGRTELDHGQLTELIEESARATYCP</sequence>
<name>S5T5F0_9CORY</name>
<protein>
    <submittedName>
        <fullName evidence="3">Putative secreted protein</fullName>
    </submittedName>
</protein>
<keyword evidence="2" id="KW-0732">Signal</keyword>
<organism evidence="3 4">
    <name type="scientific">Corynebacterium maris DSM 45190</name>
    <dbReference type="NCBI Taxonomy" id="1224163"/>
    <lineage>
        <taxon>Bacteria</taxon>
        <taxon>Bacillati</taxon>
        <taxon>Actinomycetota</taxon>
        <taxon>Actinomycetes</taxon>
        <taxon>Mycobacteriales</taxon>
        <taxon>Corynebacteriaceae</taxon>
        <taxon>Corynebacterium</taxon>
    </lineage>
</organism>
<dbReference type="KEGG" id="cmd:B841_11965"/>
<feature type="compositionally biased region" description="Acidic residues" evidence="1">
    <location>
        <begin position="60"/>
        <end position="69"/>
    </location>
</feature>
<keyword evidence="4" id="KW-1185">Reference proteome</keyword>
<gene>
    <name evidence="3" type="ORF">B841_11965</name>
</gene>
<reference evidence="3 4" key="1">
    <citation type="submission" date="2012-11" db="EMBL/GenBank/DDBJ databases">
        <title>The complete genome sequence of Corynebacterium maris Coryn-1 (=DSM 45190).</title>
        <authorList>
            <person name="Schaffert L."/>
            <person name="Albersmeier A."/>
            <person name="Kalinowski J."/>
            <person name="Ruckert C."/>
        </authorList>
    </citation>
    <scope>NUCLEOTIDE SEQUENCE [LARGE SCALE GENOMIC DNA]</scope>
    <source>
        <strain evidence="4">Coryn-1</strain>
    </source>
</reference>